<dbReference type="PANTHER" id="PTHR45527:SF1">
    <property type="entry name" value="FATTY ACID SYNTHASE"/>
    <property type="match status" value="1"/>
</dbReference>
<feature type="domain" description="Carrier" evidence="8">
    <location>
        <begin position="2466"/>
        <end position="2541"/>
    </location>
</feature>
<dbReference type="GO" id="GO:0072330">
    <property type="term" value="P:monocarboxylic acid biosynthetic process"/>
    <property type="evidence" value="ECO:0007669"/>
    <property type="project" value="UniProtKB-ARBA"/>
</dbReference>
<keyword evidence="5" id="KW-0436">Ligase</keyword>
<dbReference type="InterPro" id="IPR036736">
    <property type="entry name" value="ACP-like_sf"/>
</dbReference>
<comment type="cofactor">
    <cofactor evidence="1">
        <name>pantetheine 4'-phosphate</name>
        <dbReference type="ChEBI" id="CHEBI:47942"/>
    </cofactor>
</comment>
<dbReference type="InterPro" id="IPR020845">
    <property type="entry name" value="AMP-binding_CS"/>
</dbReference>
<dbReference type="Gene3D" id="3.40.50.1820">
    <property type="entry name" value="alpha/beta hydrolase"/>
    <property type="match status" value="1"/>
</dbReference>
<evidence type="ECO:0000256" key="4">
    <source>
        <dbReference type="ARBA" id="ARBA00022553"/>
    </source>
</evidence>
<evidence type="ECO:0000256" key="1">
    <source>
        <dbReference type="ARBA" id="ARBA00001957"/>
    </source>
</evidence>
<dbReference type="FunFam" id="3.40.50.980:FF:000001">
    <property type="entry name" value="Non-ribosomal peptide synthetase"/>
    <property type="match status" value="4"/>
</dbReference>
<dbReference type="PROSITE" id="PS00012">
    <property type="entry name" value="PHOSPHOPANTETHEINE"/>
    <property type="match status" value="4"/>
</dbReference>
<dbReference type="SMART" id="SM00823">
    <property type="entry name" value="PKS_PP"/>
    <property type="match status" value="4"/>
</dbReference>
<proteinExistence type="inferred from homology"/>
<dbReference type="InterPro" id="IPR042099">
    <property type="entry name" value="ANL_N_sf"/>
</dbReference>
<keyword evidence="6" id="KW-0677">Repeat</keyword>
<dbReference type="GO" id="GO:0008610">
    <property type="term" value="P:lipid biosynthetic process"/>
    <property type="evidence" value="ECO:0007669"/>
    <property type="project" value="UniProtKB-ARBA"/>
</dbReference>
<dbReference type="InterPro" id="IPR020806">
    <property type="entry name" value="PKS_PP-bd"/>
</dbReference>
<dbReference type="FunFam" id="1.10.1200.10:FF:000016">
    <property type="entry name" value="Non-ribosomal peptide synthase"/>
    <property type="match status" value="2"/>
</dbReference>
<dbReference type="Gene3D" id="3.30.300.30">
    <property type="match status" value="4"/>
</dbReference>
<evidence type="ECO:0000313" key="9">
    <source>
        <dbReference type="EMBL" id="MBB4926935.1"/>
    </source>
</evidence>
<protein>
    <submittedName>
        <fullName evidence="9">Amino acid adenylation domain-containing protein/non-ribosomal peptide synthase protein (TIGR01720 family)</fullName>
    </submittedName>
</protein>
<keyword evidence="3" id="KW-0596">Phosphopantetheine</keyword>
<gene>
    <name evidence="9" type="ORF">FHR34_005928</name>
</gene>
<feature type="domain" description="Carrier" evidence="8">
    <location>
        <begin position="959"/>
        <end position="1033"/>
    </location>
</feature>
<evidence type="ECO:0000259" key="8">
    <source>
        <dbReference type="PROSITE" id="PS50075"/>
    </source>
</evidence>
<dbReference type="InterPro" id="IPR001031">
    <property type="entry name" value="Thioesterase"/>
</dbReference>
<dbReference type="CDD" id="cd19540">
    <property type="entry name" value="LCL_NRPS-like"/>
    <property type="match status" value="1"/>
</dbReference>
<dbReference type="Pfam" id="PF13193">
    <property type="entry name" value="AMP-binding_C"/>
    <property type="match status" value="4"/>
</dbReference>
<keyword evidence="10" id="KW-1185">Reference proteome</keyword>
<dbReference type="FunFam" id="1.10.1200.10:FF:000005">
    <property type="entry name" value="Nonribosomal peptide synthetase 1"/>
    <property type="match status" value="2"/>
</dbReference>
<feature type="domain" description="Carrier" evidence="8">
    <location>
        <begin position="3524"/>
        <end position="3598"/>
    </location>
</feature>
<dbReference type="Gene3D" id="2.30.38.10">
    <property type="entry name" value="Luciferase, Domain 3"/>
    <property type="match status" value="3"/>
</dbReference>
<dbReference type="GO" id="GO:0016874">
    <property type="term" value="F:ligase activity"/>
    <property type="evidence" value="ECO:0007669"/>
    <property type="project" value="UniProtKB-KW"/>
</dbReference>
<dbReference type="SUPFAM" id="SSF52777">
    <property type="entry name" value="CoA-dependent acyltransferases"/>
    <property type="match status" value="12"/>
</dbReference>
<dbReference type="Gene3D" id="3.30.559.30">
    <property type="entry name" value="Nonribosomal peptide synthetase, condensation domain"/>
    <property type="match status" value="6"/>
</dbReference>
<sequence>MANARIQDILPLSRLQEGLFFHAQFDAEGVDVYSSQLTLQLEGPLDAEALKAAGSALLERHPNLKAAFRQADSGKPVQLIPRQVRLPWTEVDLSSLAEAEQVAEVARLCAEDRERRFDLAKPPLLRFLLIRLDGRRHVLVLNHHHILWDGWSNALLMAELFTLYQRGGDVSGLPRVAPYKNYLAWAAAQDREAAKAGWQGALAGLAEPSLLAPVGEDRAAALPERCEVELSESVTQALGALARRLGVTVNTVVQAGWGLLVAQLTGRDDVVFGATVSGRPPELAGVEQMVGLFINTLPVRVTSAAGESVAGLITRLQAEQSALLAHQHVGLADVQRWSGLGELFDTNVVFENYPLDAASLSMAGSAVQVRAAESREATHYTLNLAVVPGARLSLRLDHRTDLFDRPAAERLLARLSRLLEQFTVDADRPVGRLGTLDPDEQRRLLTDWNDTAAQLPGATLAELFQAQVARDPEATALLFGESRLSYGELNARANRLARRLVESGVEPETGVGLLMGRSADLVVAILAVVKAGGFYVPLDARYPLAHRRLILAETAARVLLTDDALAEQARELTDLPVLVVAQEADGTADAGGLALPAAGDRLAYVMYTSGSTGRPKGVAATHQGVVALATDRRFTSGAYQRVLLHAPYSFDASTAELWVPLLCGGQLVIAPDGLIGAAEMEQLLAQYAVTGVFVTAGLFGLIGEERPECFKGVREILTGGDVVSPTAAAKVRAACPGTTVVIGYGPTEVTMLASTHAVDGSEPGAMPIGRPLDNTQVYVLDSALRPVPPGVAGELYVAGVGTARGYLHRPQLTAERFVADPYGPAGSRLYRTGDVVRWLPDGTLAFVGRADEQVKVRGFRIELAGIEAVLAAHPAVARAAVIVRQDRPGEKRLVGYVVPVEGAQLDPARLRAHVGESMPEYMVPSAIVVLETLPLTPNDKLDRKALPAPEFEPAEPGRAARTAREEVLAGLFGEVLGRERVGIDDGFFELGGDSITSIQLVARARKAGLVFTARDVFTRQTVAELAQVAKGEDAAVAEDGEAALGLVPALPIVHALRELGPISEGFHQAMLLQVPAGLDLARLTGAVQSVLDHHDALRARYLEGEQGALQVPPRGEVRAASLITRIDAAGADEQALRTLVATQARAARGRLAPRAGVMAQLVWFDAGAQSAGRLLVLVHHLVVDGVSWRILLPDLATAYQGGELQPTGTSLRTWAGALTIEAERRTDELPFWQQVLAADPQLFPVADGLAGRLELTLPAEITEPLLSSVAALFHAEVNDVLLTGLALAVNRVRGQDAGVLIELEGHGREELSESIDLSRTVGWFTSAYPVRLDPGTGSEVGQALKTVKEQLRAVPDRGLGYGLLRHLNADTAPVLAGLPRPQLGFNYLGRIGAATTAGDWSPAPELDGIADEPSNQPHAIAVNAWTQESAQGPRLTAAWSWAAGCLTEERARRLGQAWFDVLVELVEHARTPDAGGLTPSDLPLLTVSQAELDRLATQPLAEVLPLAPLQEGLYFHAQYGGTDELDVYTSQLALHLAGPIDAAALRAATEAALDRHPHLRAFLAQLDDGRAVQAVPRRVELPWSELDLSESTAQEAELDRLRAAERAHRFDLASAPLLRFTLVRLATERHVLLLTNHHILWDGWSIGVLIGELFTLYRDRSATLPRVAPFRDYLAWRAAQDQDAARDAWQSALAGIEEATLLADRDHARRAQLPAKLQLLVPSELTQALTATARTLGVTLNTVVQAAWGLLLAHLTGRQDVVFGAVVSGRPPELPGVERMVGLLINTLPVRVRIDPAEPLAELLARLQREQTALLAHQHVSLAELQRWLGIGELFDTALAFENYPLDTAALATPTDELRITAAGIEDATHYPLTLVAIPGAELDLRLAYRQDVFDPTAAQAVLDRLQQLLQTLVADATRPTGRLDLLTKAERAHLLGDRPQPVDCDATLPELFQAQAARLPQAAALSSEESALGYGELNAAANRLAHLLIAQGAGPERVVALALPRCADLVVALLAVLKTGAAYLPVDPDSPSERIAYLLDDAAPTLLITHHEVADRLPSGVRAPRLLLDAPQLAAELAAQRSSDPTDADRLCPLLPEHTAYIIYTSGSTGRPKGVLIPHRNVVRLFAATDHWFGFGEQDVWALFHSYAFDFSVWEIWGPLLHGGRLVVVPYLVSRSPAEVLALLLRERVTVLNQTPSAFYQLLQAEEERESGAIAALRTVVFGGEALDLNRLAAWYRRHPEDGPRLVNMYGITETTVHVSYRPLDGATVAGEPGSVIGSAIPDLVMYVLDGALRPVPVGVAGELYVAGAGLARGYAGRPGLTAERFVADPYGPGGTRMYRTGDVARRRADGELEYLGRADDQVKIRGFRIELGEIEAALLSHPQVRQAAVVVREDRPGDRTLAGYTVPAVDSADLREHLAALLPTYMVPAALLGLTALPLTGNGKLDRKALPAPGDVAGGASGRAPRTDRERELCRLFAEVLGLERVDIDGDFFALGGHSLLATRLVSRVRGTLGIELAIRTLFEAPTVAALAERLDPTAEGKPQSQRLALVPMPRSEQLPLSYAQQRLWFLGSLEGPSATYSIPLAVRLTGPLDRAALESALGDVLARHESLRTVFPQRVDGTPYQLILDPVAALTTVAASEQDLPAQLAEAASAGFDLARDLPLRAHLFALAPQEHVLLLTLHHIAGDGWSMGPLAADLSLAYAARLAGVAPQWAPLPVQYADYTLWQRQLLGSPTDRMSLISRQLDYWQRTLAGMPAELALPTDRPRPAQAGYRGESIAFRTDPELHRALSTLATERQATVFMVARAAFAALLAGLGAGEDIPLGTPVAGRTDEALSDLVGFFINTLVLRTDLSGDPTFAELVDRVKEADLEAYAHQDVPFEHLVEALNPTRSMGRHPLVQTMFAWQNTGSPQLDLPGLQATALATGAVAARFDLSVSLGELTDPDGAPAGIEGSIEYASDLFDRATVERLAERYRRVLVAVTADPTIRLGRLDLLDEAERARIETEWSTAEIAVPAATLPALFEAQAARTPQATALIFEGGELTYAELNASANRLARHLVALGIGPESRVAVSLPRGERYAVAFLAIAKAGAAYLPIDPDYPAERIAYLLQDASPALLLTEAQISPTASTPRLLLEEPELAESLRELADGDLTDAERIAELRTAHPAYVIYTSGSTGRPKGVVVPHHGLASLTGAQIERFAVEVGSRVLQFASTSFDAAISELCMALLAGATAVLAPTERLAVGEPLVDLLAERRITHVTLPPAALAVLPPHALRTVTTLVTAGEACPPALVERWSAGRRMINAYGPTEASVCATMTEPLDGHSGVPIGRPIWNTRVSVLDGALRPVPVGVPGELYLAGAGLARGYLGRPGLTAERFVADPYGPAGSRLYRTGDLVRWRSDGELEYLGRTDDQVKLRGFRIELGEVEAALAAHPAVRQAAAQVREGRLVGYVVAAADGGDGHGEALPAALRAQLQERLPHYLVPSAVVVLDALPLTPNGKLDRKALPAPDFAAAVTGRAPRTEREQVLSGLFAELLGLESVGIDDGFFELGGDSITSIQLVARARQAGLVFSARDVFTCQTVAELALVAQGAEAAVTEDADAGLGELPATPIMHWLREHGGPIDGFQQAMLLQVPGAPDAERLTRAAQALLDRHDALRARLLVAADGQWSLRVPPAGAVRAADLLTRIDVTGRSTQELTDLVSAQARAAQARLAPTEGVLVQLVWFDAGPQRPGRLLVMIHHLAVDGVSWRILLPDLAAAWRGEELAPVATSLRSWSALLTAEARRREAELPFWQEQLGSTDPRIGSRALDPVRDTNATAGRLDLTLPPAVAEPLLGSVPALFHAEVNDVLLTALALAVERWRGADTESSRTGDRAGLLVELEGHGRQEFTSHVDLSRTVGWFTTVHPVRIAPGQVGDWSGPALGRALKAVKEQLRAVPEHGIGWGLLRHLNPETAAELAELPAPQIGFNYLGRFDATRAQAAADWSAVPIGTEHGGLAAAAPLTQALSLNARTEDRAEGAHLVAAWSFAAGVLGEQDVREVGELWFAALRALVAHAQEPGAGGLSPSDVPLVQITQRELDQLATEPLAELLPPAPLQEGLYFHARYDTEGEDVYTAQLALQLAGPLDPQALRTAAEALLVRHPQLRAGFRQSASGRLLQVIPREVQLPWTEVDLSGLGAPEQRTELDRLRAADRTRRFDPAAPPLLRLTLVKLAAEQHTLILTNHHILWDGWSIGVLIGELLDLYRGRADLPRATSMREYLGWLAVQDRDAARASWQRALAGLAEPTRLAPIMDGRPGEGAAPERITQSLGIELTQALTATARRLGVTVNTVLQAAWGITLAQLTGRQDVVFGAVVSGRPPELPGVERMAGLLINTLPVRITLDPAESLGALVDRVQYEQSALLAHQHVGLADLQSWCGLGELFDTAYVFENYPVDTAALAAAPGNGNGLRITGADGQDGTHYPVTIAALPGERLGLRVDFRPGLVDRTTAQRIVDGLRRVVEAVVADAELPVGRVALLDEATRARVLGEWSTTAPEARIAVGAGTGAGASLPALFEAQVTRTPAAPAVVLGEEWLSYDELNSRANRLARQLLALGLDRQDGVAILLDRSLDLVVAILAVLKAGGYYVPLDARYPLAHRRMILADTGARAVITDRSLLADADLLGLPTLLADAELPGDRSDLELAILPDQLAYVMYTSGSTGRPKGVAVTHRNVSKLAGDRRWAGGAHERVLLHSSPAFDASTYELWVPLLRGGAVVVAPPGAQTPQELAEILTQRQVTALWLTAGLFALVAEERPAALAGVREVLAGGDVVAPGAVARVQAACPDTRVVIGYGPTETTTFATCAELEPQACAELEPQPDGGSALPIGRPLDDTRVLILDAALRPVAPGVLGELYIAGAGLARGYLGRPALTAERFVADPYGPAGGRLYRTGDLARWDENGVVRFAGRADQQVKLRGFRIELGEVEAALTAHPAVRLATALVREDRPGDRRLVGYLVPTPDRSPDLVLLRAQLTESLPQYLVPSALVVLDALPLTPNGKVDRRALPAPEHAAASVGREPEGELETRLAELFAEVLGMPQVGAEEDFFTLGGHSLLATRLVGRVRAALGAELGIRDLFEAPSVARLAERLTASGSAERLEQGGCADPFEPLLPLRTGGSLPPLFCVHPGYGVGWSFRGLADYLPAERPLYALQAPGLRSGEVAAQSVEELAADYLARIRSVQPSGPYQLLGWSFGGAVAHAMATQLQEAGERVELLAVLDVYPGVPIERPAQAAATAPAVTQPALTQLARTQAALTEPLPSQTLAAVVELFAQHASLLDKFTPKTFHGDLLFFRADHGRSQTAPAAEVWRDHCIGQLEVTAVDCTHDDMTQPSALAEIGPIVAAALRGV</sequence>
<dbReference type="NCBIfam" id="TIGR01720">
    <property type="entry name" value="NRPS-para261"/>
    <property type="match status" value="2"/>
</dbReference>
<dbReference type="CDD" id="cd17652">
    <property type="entry name" value="A_NRPS_CmdD_like"/>
    <property type="match status" value="1"/>
</dbReference>
<name>A0A7W7R7M9_KITKI</name>
<dbReference type="InterPro" id="IPR025110">
    <property type="entry name" value="AMP-bd_C"/>
</dbReference>
<dbReference type="RefSeq" id="WP_184940719.1">
    <property type="nucleotide sequence ID" value="NZ_JACHJV010000001.1"/>
</dbReference>
<dbReference type="InterPro" id="IPR020802">
    <property type="entry name" value="TesA-like"/>
</dbReference>
<dbReference type="InterPro" id="IPR010060">
    <property type="entry name" value="NRPS_synth"/>
</dbReference>
<accession>A0A7W7R7M9</accession>
<dbReference type="SUPFAM" id="SSF53474">
    <property type="entry name" value="alpha/beta-Hydrolases"/>
    <property type="match status" value="1"/>
</dbReference>
<dbReference type="FunFam" id="3.30.559.30:FF:000001">
    <property type="entry name" value="Non-ribosomal peptide synthetase"/>
    <property type="match status" value="1"/>
</dbReference>
<dbReference type="InterPro" id="IPR029058">
    <property type="entry name" value="AB_hydrolase_fold"/>
</dbReference>
<dbReference type="InterPro" id="IPR001242">
    <property type="entry name" value="Condensation_dom"/>
</dbReference>
<dbReference type="FunFam" id="3.40.50.12780:FF:000012">
    <property type="entry name" value="Non-ribosomal peptide synthetase"/>
    <property type="match status" value="2"/>
</dbReference>
<dbReference type="GO" id="GO:0043041">
    <property type="term" value="P:amino acid activation for nonribosomal peptide biosynthetic process"/>
    <property type="evidence" value="ECO:0007669"/>
    <property type="project" value="TreeGrafter"/>
</dbReference>
<dbReference type="InterPro" id="IPR023213">
    <property type="entry name" value="CAT-like_dom_sf"/>
</dbReference>
<dbReference type="FunFam" id="3.30.300.30:FF:000010">
    <property type="entry name" value="Enterobactin synthetase component F"/>
    <property type="match status" value="4"/>
</dbReference>
<dbReference type="SUPFAM" id="SSF47336">
    <property type="entry name" value="ACP-like"/>
    <property type="match status" value="4"/>
</dbReference>
<dbReference type="Gene3D" id="3.30.559.10">
    <property type="entry name" value="Chloramphenicol acetyltransferase-like domain"/>
    <property type="match status" value="6"/>
</dbReference>
<reference evidence="9 10" key="1">
    <citation type="submission" date="2020-08" db="EMBL/GenBank/DDBJ databases">
        <title>Sequencing the genomes of 1000 actinobacteria strains.</title>
        <authorList>
            <person name="Klenk H.-P."/>
        </authorList>
    </citation>
    <scope>NUCLEOTIDE SEQUENCE [LARGE SCALE GENOMIC DNA]</scope>
    <source>
        <strain evidence="9 10">DSM 41654</strain>
    </source>
</reference>
<dbReference type="FunFam" id="2.30.38.10:FF:000001">
    <property type="entry name" value="Non-ribosomal peptide synthetase PvdI"/>
    <property type="match status" value="4"/>
</dbReference>
<dbReference type="InterPro" id="IPR009081">
    <property type="entry name" value="PP-bd_ACP"/>
</dbReference>
<dbReference type="PROSITE" id="PS00455">
    <property type="entry name" value="AMP_BINDING"/>
    <property type="match status" value="4"/>
</dbReference>
<dbReference type="SMART" id="SM00824">
    <property type="entry name" value="PKS_TE"/>
    <property type="match status" value="1"/>
</dbReference>
<dbReference type="Pfam" id="PF00501">
    <property type="entry name" value="AMP-binding"/>
    <property type="match status" value="4"/>
</dbReference>
<dbReference type="InterPro" id="IPR010071">
    <property type="entry name" value="AA_adenyl_dom"/>
</dbReference>
<organism evidence="9 10">
    <name type="scientific">Kitasatospora kifunensis</name>
    <name type="common">Streptomyces kifunensis</name>
    <dbReference type="NCBI Taxonomy" id="58351"/>
    <lineage>
        <taxon>Bacteria</taxon>
        <taxon>Bacillati</taxon>
        <taxon>Actinomycetota</taxon>
        <taxon>Actinomycetes</taxon>
        <taxon>Kitasatosporales</taxon>
        <taxon>Streptomycetaceae</taxon>
        <taxon>Kitasatospora</taxon>
    </lineage>
</organism>
<dbReference type="InterPro" id="IPR000873">
    <property type="entry name" value="AMP-dep_synth/lig_dom"/>
</dbReference>
<evidence type="ECO:0000313" key="10">
    <source>
        <dbReference type="Proteomes" id="UP000540506"/>
    </source>
</evidence>
<evidence type="ECO:0000256" key="7">
    <source>
        <dbReference type="ARBA" id="ARBA00023194"/>
    </source>
</evidence>
<dbReference type="InterPro" id="IPR045851">
    <property type="entry name" value="AMP-bd_C_sf"/>
</dbReference>
<evidence type="ECO:0000256" key="2">
    <source>
        <dbReference type="ARBA" id="ARBA00006432"/>
    </source>
</evidence>
<dbReference type="PROSITE" id="PS50075">
    <property type="entry name" value="CARRIER"/>
    <property type="match status" value="4"/>
</dbReference>
<dbReference type="Pfam" id="PF00975">
    <property type="entry name" value="Thioesterase"/>
    <property type="match status" value="1"/>
</dbReference>
<dbReference type="FunFam" id="3.40.50.980:FF:000002">
    <property type="entry name" value="Enterobactin synthetase component F"/>
    <property type="match status" value="1"/>
</dbReference>
<dbReference type="Pfam" id="PF00550">
    <property type="entry name" value="PP-binding"/>
    <property type="match status" value="4"/>
</dbReference>
<dbReference type="CDD" id="cd12117">
    <property type="entry name" value="A_NRPS_Srf_like"/>
    <property type="match status" value="2"/>
</dbReference>
<evidence type="ECO:0000256" key="5">
    <source>
        <dbReference type="ARBA" id="ARBA00022598"/>
    </source>
</evidence>
<dbReference type="Gene3D" id="1.10.1200.10">
    <property type="entry name" value="ACP-like"/>
    <property type="match status" value="3"/>
</dbReference>
<dbReference type="EMBL" id="JACHJV010000001">
    <property type="protein sequence ID" value="MBB4926935.1"/>
    <property type="molecule type" value="Genomic_DNA"/>
</dbReference>
<dbReference type="GO" id="GO:0031177">
    <property type="term" value="F:phosphopantetheine binding"/>
    <property type="evidence" value="ECO:0007669"/>
    <property type="project" value="InterPro"/>
</dbReference>
<dbReference type="SUPFAM" id="SSF56801">
    <property type="entry name" value="Acetyl-CoA synthetase-like"/>
    <property type="match status" value="4"/>
</dbReference>
<dbReference type="GO" id="GO:0005737">
    <property type="term" value="C:cytoplasm"/>
    <property type="evidence" value="ECO:0007669"/>
    <property type="project" value="TreeGrafter"/>
</dbReference>
<dbReference type="PANTHER" id="PTHR45527">
    <property type="entry name" value="NONRIBOSOMAL PEPTIDE SYNTHETASE"/>
    <property type="match status" value="1"/>
</dbReference>
<dbReference type="NCBIfam" id="TIGR01733">
    <property type="entry name" value="AA-adenyl-dom"/>
    <property type="match status" value="4"/>
</dbReference>
<dbReference type="Pfam" id="PF00668">
    <property type="entry name" value="Condensation"/>
    <property type="match status" value="6"/>
</dbReference>
<keyword evidence="4" id="KW-0597">Phosphoprotein</keyword>
<dbReference type="InterPro" id="IPR006162">
    <property type="entry name" value="Ppantetheine_attach_site"/>
</dbReference>
<evidence type="ECO:0000256" key="3">
    <source>
        <dbReference type="ARBA" id="ARBA00022450"/>
    </source>
</evidence>
<dbReference type="CDD" id="cd17643">
    <property type="entry name" value="A_NRPS_Cytc1-like"/>
    <property type="match status" value="1"/>
</dbReference>
<dbReference type="Gene3D" id="3.40.50.12780">
    <property type="entry name" value="N-terminal domain of ligase-like"/>
    <property type="match status" value="1"/>
</dbReference>
<evidence type="ECO:0000256" key="6">
    <source>
        <dbReference type="ARBA" id="ARBA00022737"/>
    </source>
</evidence>
<feature type="domain" description="Carrier" evidence="8">
    <location>
        <begin position="5064"/>
        <end position="5139"/>
    </location>
</feature>
<dbReference type="GO" id="GO:0017000">
    <property type="term" value="P:antibiotic biosynthetic process"/>
    <property type="evidence" value="ECO:0007669"/>
    <property type="project" value="UniProtKB-KW"/>
</dbReference>
<dbReference type="Gene3D" id="3.40.50.980">
    <property type="match status" value="6"/>
</dbReference>
<comment type="caution">
    <text evidence="9">The sequence shown here is derived from an EMBL/GenBank/DDBJ whole genome shotgun (WGS) entry which is preliminary data.</text>
</comment>
<keyword evidence="7" id="KW-0045">Antibiotic biosynthesis</keyword>
<dbReference type="NCBIfam" id="NF003417">
    <property type="entry name" value="PRK04813.1"/>
    <property type="match status" value="4"/>
</dbReference>
<dbReference type="CDD" id="cd19543">
    <property type="entry name" value="DCL_NRPS"/>
    <property type="match status" value="3"/>
</dbReference>
<dbReference type="GO" id="GO:0044550">
    <property type="term" value="P:secondary metabolite biosynthetic process"/>
    <property type="evidence" value="ECO:0007669"/>
    <property type="project" value="UniProtKB-ARBA"/>
</dbReference>
<dbReference type="Proteomes" id="UP000540506">
    <property type="component" value="Unassembled WGS sequence"/>
</dbReference>
<comment type="similarity">
    <text evidence="2">Belongs to the ATP-dependent AMP-binding enzyme family.</text>
</comment>